<accession>A0A0M6ZV06</accession>
<keyword evidence="3" id="KW-1185">Reference proteome</keyword>
<feature type="compositionally biased region" description="Basic and acidic residues" evidence="1">
    <location>
        <begin position="167"/>
        <end position="176"/>
    </location>
</feature>
<evidence type="ECO:0000313" key="2">
    <source>
        <dbReference type="EMBL" id="CTQ66605.1"/>
    </source>
</evidence>
<organism evidence="2 3">
    <name type="scientific">Roseibium alexandrii</name>
    <dbReference type="NCBI Taxonomy" id="388408"/>
    <lineage>
        <taxon>Bacteria</taxon>
        <taxon>Pseudomonadati</taxon>
        <taxon>Pseudomonadota</taxon>
        <taxon>Alphaproteobacteria</taxon>
        <taxon>Hyphomicrobiales</taxon>
        <taxon>Stappiaceae</taxon>
        <taxon>Roseibium</taxon>
    </lineage>
</organism>
<feature type="region of interest" description="Disordered" evidence="1">
    <location>
        <begin position="150"/>
        <end position="192"/>
    </location>
</feature>
<dbReference type="Pfam" id="PF02620">
    <property type="entry name" value="YceD"/>
    <property type="match status" value="1"/>
</dbReference>
<dbReference type="OrthoDB" id="8443793at2"/>
<protein>
    <recommendedName>
        <fullName evidence="4">DUF177 domain-containing protein</fullName>
    </recommendedName>
</protein>
<name>A0A0M6ZV06_9HYPH</name>
<reference evidence="3" key="1">
    <citation type="submission" date="2015-07" db="EMBL/GenBank/DDBJ databases">
        <authorList>
            <person name="Rodrigo-Torres Lidia"/>
            <person name="Arahal R.David."/>
        </authorList>
    </citation>
    <scope>NUCLEOTIDE SEQUENCE [LARGE SCALE GENOMIC DNA]</scope>
    <source>
        <strain evidence="3">CECT 5112</strain>
    </source>
</reference>
<gene>
    <name evidence="2" type="ORF">LAX5112_01028</name>
</gene>
<evidence type="ECO:0008006" key="4">
    <source>
        <dbReference type="Google" id="ProtNLM"/>
    </source>
</evidence>
<evidence type="ECO:0000313" key="3">
    <source>
        <dbReference type="Proteomes" id="UP000053235"/>
    </source>
</evidence>
<evidence type="ECO:0000256" key="1">
    <source>
        <dbReference type="SAM" id="MobiDB-lite"/>
    </source>
</evidence>
<dbReference type="InterPro" id="IPR003772">
    <property type="entry name" value="YceD"/>
</dbReference>
<dbReference type="AlphaFoldDB" id="A0A0M6ZV06"/>
<dbReference type="STRING" id="388408.LAX5112_01028"/>
<dbReference type="Proteomes" id="UP000053235">
    <property type="component" value="Unassembled WGS sequence"/>
</dbReference>
<dbReference type="RefSeq" id="WP_055670919.1">
    <property type="nucleotide sequence ID" value="NZ_CXWD01000004.1"/>
</dbReference>
<dbReference type="EMBL" id="CXWD01000004">
    <property type="protein sequence ID" value="CTQ66605.1"/>
    <property type="molecule type" value="Genomic_DNA"/>
</dbReference>
<proteinExistence type="predicted"/>
<sequence>MANETFPYSHKVNAARVVDMDEKITVTPNQGERAAIAKAYDLDGVKSLVADLVLKPYRKAGLRVAGRITAELEQTCVVSLEPFVQELKLDIDRTFEPHSSRPRKIRDLNEDGEIEIDLESLDPPDVITDGVLDLGNVICEELALALDPFPRKPGVEFESGNDGAADPQDRLEESDKPSPFAALSALKEPPKQ</sequence>